<dbReference type="Proteomes" id="UP000252770">
    <property type="component" value="Unassembled WGS sequence"/>
</dbReference>
<feature type="region of interest" description="Disordered" evidence="1">
    <location>
        <begin position="1"/>
        <end position="157"/>
    </location>
</feature>
<proteinExistence type="predicted"/>
<sequence>MADKDAGGNPRRAIPWSDDPSRPSTDTPRPSRARRSLEPWPAAEGDQDATGAEPTGADRSQTPAPRAGSTQDRRTTADAAAQDTPDAQPTVTIQPASTPARDAEITAAAPASYAESQPAEPNPWGRPGTVPADPRPVSSQTQHQRSASSPPPMWQEPHRHQLDRRTRMGLLVSALALVMVTSLAIGFAVWANQPPQVTAPPVGTTPTPSPVAPLNTTSMLTDREADAISPEAGWKISLDEEGIAEDAPQPVCLLRTEPGLPTPEMSRLRTLTTASEAETAVLHQADLYPTEADAQRVFESRLAQLAGCPRQPVFMAEGWKVDGLGDQAAGGLAVIEDEPNTFHSVVLVRTGRLVNVLDAAQQDGSVRSDGLVEAATDVVTGQCGAVDGACADDVTVTKGLPPLGDSEPGFLAPVDVPRITRGAGEWGPTAVETDFTDVALSRCEGIDPATVSGPETRGKVTYLLQRDPDAPSQFGFDEVVLSMEDAEAATALVDDYEESVEGCEEELRTADVSEPQPIEGSVGKSKIAGTAYTVTQSTGADEEVSYRIAMASVDEKVVYLGLPLDPEAADFDFSDEQWTELAERAAGRTTQAG</sequence>
<feature type="compositionally biased region" description="Low complexity" evidence="1">
    <location>
        <begin position="77"/>
        <end position="90"/>
    </location>
</feature>
<keyword evidence="2" id="KW-0472">Membrane</keyword>
<gene>
    <name evidence="3" type="ORF">DT076_13305</name>
</gene>
<organism evidence="3 4">
    <name type="scientific">Desertihabitans brevis</name>
    <dbReference type="NCBI Taxonomy" id="2268447"/>
    <lineage>
        <taxon>Bacteria</taxon>
        <taxon>Bacillati</taxon>
        <taxon>Actinomycetota</taxon>
        <taxon>Actinomycetes</taxon>
        <taxon>Propionibacteriales</taxon>
        <taxon>Propionibacteriaceae</taxon>
        <taxon>Desertihabitans</taxon>
    </lineage>
</organism>
<dbReference type="AlphaFoldDB" id="A0A367YT23"/>
<evidence type="ECO:0000256" key="2">
    <source>
        <dbReference type="SAM" id="Phobius"/>
    </source>
</evidence>
<feature type="compositionally biased region" description="Low complexity" evidence="1">
    <location>
        <begin position="15"/>
        <end position="30"/>
    </location>
</feature>
<keyword evidence="2" id="KW-1133">Transmembrane helix</keyword>
<comment type="caution">
    <text evidence="3">The sequence shown here is derived from an EMBL/GenBank/DDBJ whole genome shotgun (WGS) entry which is preliminary data.</text>
</comment>
<evidence type="ECO:0000313" key="3">
    <source>
        <dbReference type="EMBL" id="RCK68897.1"/>
    </source>
</evidence>
<feature type="compositionally biased region" description="Polar residues" evidence="1">
    <location>
        <begin position="137"/>
        <end position="148"/>
    </location>
</feature>
<keyword evidence="4" id="KW-1185">Reference proteome</keyword>
<keyword evidence="2" id="KW-0812">Transmembrane</keyword>
<name>A0A367YT23_9ACTN</name>
<accession>A0A367YT23</accession>
<dbReference type="RefSeq" id="WP_114127183.1">
    <property type="nucleotide sequence ID" value="NZ_QOUI01000008.1"/>
</dbReference>
<evidence type="ECO:0000313" key="4">
    <source>
        <dbReference type="Proteomes" id="UP000252770"/>
    </source>
</evidence>
<protein>
    <submittedName>
        <fullName evidence="3">Uncharacterized protein</fullName>
    </submittedName>
</protein>
<feature type="transmembrane region" description="Helical" evidence="2">
    <location>
        <begin position="168"/>
        <end position="191"/>
    </location>
</feature>
<dbReference type="EMBL" id="QOUI01000008">
    <property type="protein sequence ID" value="RCK68897.1"/>
    <property type="molecule type" value="Genomic_DNA"/>
</dbReference>
<reference evidence="3 4" key="1">
    <citation type="submission" date="2018-07" db="EMBL/GenBank/DDBJ databases">
        <title>Desertimonas flava gen. nov. sp. nov.</title>
        <authorList>
            <person name="Liu S."/>
        </authorList>
    </citation>
    <scope>NUCLEOTIDE SEQUENCE [LARGE SCALE GENOMIC DNA]</scope>
    <source>
        <strain evidence="3 4">16Sb5-5</strain>
    </source>
</reference>
<evidence type="ECO:0000256" key="1">
    <source>
        <dbReference type="SAM" id="MobiDB-lite"/>
    </source>
</evidence>